<accession>A0AAU9VQ23</accession>
<dbReference type="EMBL" id="CALNXJ010000002">
    <property type="protein sequence ID" value="CAH3033069.1"/>
    <property type="molecule type" value="Genomic_DNA"/>
</dbReference>
<protein>
    <submittedName>
        <fullName evidence="1">Uncharacterized protein</fullName>
    </submittedName>
</protein>
<reference evidence="1 2" key="1">
    <citation type="submission" date="2022-05" db="EMBL/GenBank/DDBJ databases">
        <authorList>
            <consortium name="Genoscope - CEA"/>
            <person name="William W."/>
        </authorList>
    </citation>
    <scope>NUCLEOTIDE SEQUENCE [LARGE SCALE GENOMIC DNA]</scope>
</reference>
<comment type="caution">
    <text evidence="1">The sequence shown here is derived from an EMBL/GenBank/DDBJ whole genome shotgun (WGS) entry which is preliminary data.</text>
</comment>
<keyword evidence="2" id="KW-1185">Reference proteome</keyword>
<dbReference type="AlphaFoldDB" id="A0AAU9VQ23"/>
<name>A0AAU9VQ23_9CNID</name>
<evidence type="ECO:0000313" key="1">
    <source>
        <dbReference type="EMBL" id="CAH3033069.1"/>
    </source>
</evidence>
<proteinExistence type="predicted"/>
<gene>
    <name evidence="1" type="ORF">PMEA_00010900</name>
</gene>
<organism evidence="1 2">
    <name type="scientific">Pocillopora meandrina</name>
    <dbReference type="NCBI Taxonomy" id="46732"/>
    <lineage>
        <taxon>Eukaryota</taxon>
        <taxon>Metazoa</taxon>
        <taxon>Cnidaria</taxon>
        <taxon>Anthozoa</taxon>
        <taxon>Hexacorallia</taxon>
        <taxon>Scleractinia</taxon>
        <taxon>Astrocoeniina</taxon>
        <taxon>Pocilloporidae</taxon>
        <taxon>Pocillopora</taxon>
    </lineage>
</organism>
<sequence>MFLTTSFATSFPHLKCSSSRNLQTGMIMLISLVCRRPYLPFIWISWRQDQPVFSGKENRCLNHVAPFGKELNCDQRPPHCLTIAS</sequence>
<dbReference type="Proteomes" id="UP001159428">
    <property type="component" value="Unassembled WGS sequence"/>
</dbReference>
<evidence type="ECO:0000313" key="2">
    <source>
        <dbReference type="Proteomes" id="UP001159428"/>
    </source>
</evidence>